<proteinExistence type="inferred from homology"/>
<name>A0AAV0UFU6_9STRA</name>
<feature type="compositionally biased region" description="Basic residues" evidence="8">
    <location>
        <begin position="1"/>
        <end position="21"/>
    </location>
</feature>
<dbReference type="GO" id="GO:0030692">
    <property type="term" value="C:Noc4p-Nop14p complex"/>
    <property type="evidence" value="ECO:0007669"/>
    <property type="project" value="TreeGrafter"/>
</dbReference>
<feature type="coiled-coil region" evidence="7">
    <location>
        <begin position="820"/>
        <end position="865"/>
    </location>
</feature>
<keyword evidence="3" id="KW-0690">Ribosome biogenesis</keyword>
<gene>
    <name evidence="9" type="ORF">PFR002_LOCUS7549</name>
</gene>
<evidence type="ECO:0000256" key="6">
    <source>
        <dbReference type="ARBA" id="ARBA00024695"/>
    </source>
</evidence>
<feature type="compositionally biased region" description="Acidic residues" evidence="8">
    <location>
        <begin position="416"/>
        <end position="425"/>
    </location>
</feature>
<dbReference type="EMBL" id="CANTFK010000961">
    <property type="protein sequence ID" value="CAI5734655.1"/>
    <property type="molecule type" value="Genomic_DNA"/>
</dbReference>
<evidence type="ECO:0000256" key="4">
    <source>
        <dbReference type="ARBA" id="ARBA00022552"/>
    </source>
</evidence>
<feature type="compositionally biased region" description="Basic and acidic residues" evidence="8">
    <location>
        <begin position="281"/>
        <end position="307"/>
    </location>
</feature>
<evidence type="ECO:0000256" key="5">
    <source>
        <dbReference type="ARBA" id="ARBA00023242"/>
    </source>
</evidence>
<evidence type="ECO:0000256" key="7">
    <source>
        <dbReference type="SAM" id="Coils"/>
    </source>
</evidence>
<keyword evidence="4" id="KW-0698">rRNA processing</keyword>
<accession>A0AAV0UFU6</accession>
<reference evidence="9" key="1">
    <citation type="submission" date="2022-12" db="EMBL/GenBank/DDBJ databases">
        <authorList>
            <person name="Webb A."/>
        </authorList>
    </citation>
    <scope>NUCLEOTIDE SEQUENCE</scope>
    <source>
        <strain evidence="9">Pf2</strain>
    </source>
</reference>
<comment type="similarity">
    <text evidence="2">Belongs to the NOP14 family.</text>
</comment>
<evidence type="ECO:0000256" key="1">
    <source>
        <dbReference type="ARBA" id="ARBA00004604"/>
    </source>
</evidence>
<feature type="compositionally biased region" description="Basic residues" evidence="8">
    <location>
        <begin position="328"/>
        <end position="339"/>
    </location>
</feature>
<dbReference type="InterPro" id="IPR007276">
    <property type="entry name" value="Nop14"/>
</dbReference>
<evidence type="ECO:0000313" key="9">
    <source>
        <dbReference type="EMBL" id="CAI5734655.1"/>
    </source>
</evidence>
<feature type="compositionally biased region" description="Acidic residues" evidence="8">
    <location>
        <begin position="368"/>
        <end position="406"/>
    </location>
</feature>
<evidence type="ECO:0000256" key="8">
    <source>
        <dbReference type="SAM" id="MobiDB-lite"/>
    </source>
</evidence>
<evidence type="ECO:0000256" key="2">
    <source>
        <dbReference type="ARBA" id="ARBA00007466"/>
    </source>
</evidence>
<evidence type="ECO:0000256" key="3">
    <source>
        <dbReference type="ARBA" id="ARBA00022517"/>
    </source>
</evidence>
<feature type="region of interest" description="Disordered" evidence="8">
    <location>
        <begin position="281"/>
        <end position="451"/>
    </location>
</feature>
<comment type="caution">
    <text evidence="9">The sequence shown here is derived from an EMBL/GenBank/DDBJ whole genome shotgun (WGS) entry which is preliminary data.</text>
</comment>
<evidence type="ECO:0000313" key="10">
    <source>
        <dbReference type="Proteomes" id="UP001159659"/>
    </source>
</evidence>
<feature type="compositionally biased region" description="Acidic residues" evidence="8">
    <location>
        <begin position="433"/>
        <end position="443"/>
    </location>
</feature>
<keyword evidence="5" id="KW-0539">Nucleus</keyword>
<feature type="region of interest" description="Disordered" evidence="8">
    <location>
        <begin position="1"/>
        <end position="45"/>
    </location>
</feature>
<dbReference type="PANTHER" id="PTHR23183:SF0">
    <property type="entry name" value="NUCLEOLAR PROTEIN 14"/>
    <property type="match status" value="1"/>
</dbReference>
<feature type="region of interest" description="Disordered" evidence="8">
    <location>
        <begin position="150"/>
        <end position="206"/>
    </location>
</feature>
<comment type="function">
    <text evidence="6">Involved in nucleolar processing of pre-18S ribosomal RNA. Has a role in the nuclear export of 40S pre-ribosomal subunit to the cytoplasm.</text>
</comment>
<protein>
    <recommendedName>
        <fullName evidence="11">Nucleolar protein 14</fullName>
    </recommendedName>
</protein>
<evidence type="ECO:0008006" key="11">
    <source>
        <dbReference type="Google" id="ProtNLM"/>
    </source>
</evidence>
<dbReference type="GO" id="GO:0032040">
    <property type="term" value="C:small-subunit processome"/>
    <property type="evidence" value="ECO:0007669"/>
    <property type="project" value="InterPro"/>
</dbReference>
<dbReference type="Pfam" id="PF04147">
    <property type="entry name" value="Nop14"/>
    <property type="match status" value="1"/>
</dbReference>
<feature type="compositionally biased region" description="Polar residues" evidence="8">
    <location>
        <begin position="24"/>
        <end position="40"/>
    </location>
</feature>
<feature type="compositionally biased region" description="Basic and acidic residues" evidence="8">
    <location>
        <begin position="169"/>
        <end position="179"/>
    </location>
</feature>
<feature type="region of interest" description="Disordered" evidence="8">
    <location>
        <begin position="883"/>
        <end position="907"/>
    </location>
</feature>
<organism evidence="9 10">
    <name type="scientific">Peronospora farinosa</name>
    <dbReference type="NCBI Taxonomy" id="134698"/>
    <lineage>
        <taxon>Eukaryota</taxon>
        <taxon>Sar</taxon>
        <taxon>Stramenopiles</taxon>
        <taxon>Oomycota</taxon>
        <taxon>Peronosporomycetes</taxon>
        <taxon>Peronosporales</taxon>
        <taxon>Peronosporaceae</taxon>
        <taxon>Peronospora</taxon>
    </lineage>
</organism>
<dbReference type="PANTHER" id="PTHR23183">
    <property type="entry name" value="NOP14"/>
    <property type="match status" value="1"/>
</dbReference>
<sequence>MAIKKGGGKKLSSGKKQKHGFVRASSSRGGNPFDTRSNATKQKHVVIGRRVKGTGRNVLAARAEAERKRHKTLGVEFKARNKSNVFKDKRLGEQDPTLSMEDKMMARFQTERKRKMRNASTFALHDSDSEQEENENALFLTHKGTKITDDDYDILNGDRLSDEEEEDEEGRKMDRDIVNKLHFGGGKGDADAPETQEGGGKRKTHKEVMQEVMMKAKLYKAERQKNKNSQEDATDKLDQGFADLRGLLEFRPTRANGKDVIPVQMDDFDKLTRELVYEAKAKATERRMSPEEAAAKERDRLAQLEKKRVLRMHGADTDDIDSDDAGKRKSKKDKKKASKGKTPQLIMMPPTDDDLTDAYAIDDRFAADAEEEKVEEDAEGGDDNVALDESEEEDAEADSVEDSDVGDVEKVTKEEAWEEEEEEEKEEVKAKEEEVETESDEEMEKQKRLQDAEKAAAELPFVFDCPESSEELAAIFKKHARKSSEKRGLILERIVTYYNPRLSVENKSKMKRFFAVTVRQFLIFAARYAAHKDDLDLLANTMYTIAQQMGDTAGMVVRELLAQLFKRLHKRATISAWPTLPELLLFKALTCIFPTSDLRHNVISPMETLLGESLARGAVSSPQEATQALFTASLSLDMTRLKKRFMPEVVTFLTRILRAFVTSSSDESKDDDDDKTSVHWLRRDLLEWVSTRSEEKISALPRLSLAGSSTCSGAQVLSSLLVLLDVSSAQYASLSSFDELFYPLYLLLHALVKQLDDIEIVEVNSVISKLHTRLEACWKARRPLRLQSFAPPALPTFAPQFDENYTVRKDKTAPKDTAQLKQLQRQVKRARKSAARELRRDAEFLHREKQKEEDARLAAKEEKQKEIRRWVEEQNATFNQQVRKGGNMLKGGGSARGPAPRARKPKM</sequence>
<dbReference type="GO" id="GO:0030490">
    <property type="term" value="P:maturation of SSU-rRNA"/>
    <property type="evidence" value="ECO:0007669"/>
    <property type="project" value="TreeGrafter"/>
</dbReference>
<dbReference type="Proteomes" id="UP001159659">
    <property type="component" value="Unassembled WGS sequence"/>
</dbReference>
<keyword evidence="7" id="KW-0175">Coiled coil</keyword>
<comment type="subcellular location">
    <subcellularLocation>
        <location evidence="1">Nucleus</location>
        <location evidence="1">Nucleolus</location>
    </subcellularLocation>
</comment>
<dbReference type="AlphaFoldDB" id="A0AAV0UFU6"/>